<comment type="caution">
    <text evidence="1">The sequence shown here is derived from an EMBL/GenBank/DDBJ whole genome shotgun (WGS) entry which is preliminary data.</text>
</comment>
<dbReference type="Proteomes" id="UP000754750">
    <property type="component" value="Unassembled WGS sequence"/>
</dbReference>
<dbReference type="AlphaFoldDB" id="A0A928KUD7"/>
<organism evidence="1 2">
    <name type="scientific">Faecalispora sporosphaeroides</name>
    <dbReference type="NCBI Taxonomy" id="1549"/>
    <lineage>
        <taxon>Bacteria</taxon>
        <taxon>Bacillati</taxon>
        <taxon>Bacillota</taxon>
        <taxon>Clostridia</taxon>
        <taxon>Eubacteriales</taxon>
        <taxon>Oscillospiraceae</taxon>
        <taxon>Faecalispora</taxon>
    </lineage>
</organism>
<protein>
    <submittedName>
        <fullName evidence="1">Uncharacterized protein</fullName>
    </submittedName>
</protein>
<accession>A0A928KUD7</accession>
<sequence>MYNETKGFVKGISAGLVAGLAVASVSSKAMKSNRQLKRTAGKAMRKVNGVLDNMEYMFK</sequence>
<proteinExistence type="predicted"/>
<gene>
    <name evidence="1" type="ORF">E7512_02175</name>
</gene>
<evidence type="ECO:0000313" key="2">
    <source>
        <dbReference type="Proteomes" id="UP000754750"/>
    </source>
</evidence>
<evidence type="ECO:0000313" key="1">
    <source>
        <dbReference type="EMBL" id="MBE6832386.1"/>
    </source>
</evidence>
<dbReference type="RefSeq" id="WP_009062021.1">
    <property type="nucleotide sequence ID" value="NZ_SVNY01000001.1"/>
</dbReference>
<reference evidence="1" key="1">
    <citation type="submission" date="2019-04" db="EMBL/GenBank/DDBJ databases">
        <title>Evolution of Biomass-Degrading Anaerobic Consortia Revealed by Metagenomics.</title>
        <authorList>
            <person name="Peng X."/>
        </authorList>
    </citation>
    <scope>NUCLEOTIDE SEQUENCE</scope>
    <source>
        <strain evidence="1">SIG551</strain>
    </source>
</reference>
<name>A0A928KUD7_9FIRM</name>
<dbReference type="EMBL" id="SVNY01000001">
    <property type="protein sequence ID" value="MBE6832386.1"/>
    <property type="molecule type" value="Genomic_DNA"/>
</dbReference>